<feature type="compositionally biased region" description="Pro residues" evidence="1">
    <location>
        <begin position="352"/>
        <end position="361"/>
    </location>
</feature>
<feature type="transmembrane region" description="Helical" evidence="2">
    <location>
        <begin position="473"/>
        <end position="494"/>
    </location>
</feature>
<protein>
    <submittedName>
        <fullName evidence="3">Uncharacterized protein</fullName>
    </submittedName>
</protein>
<dbReference type="EMBL" id="LVLJ01004071">
    <property type="protein sequence ID" value="OAE18400.1"/>
    <property type="molecule type" value="Genomic_DNA"/>
</dbReference>
<keyword evidence="2" id="KW-0812">Transmembrane</keyword>
<sequence>MTSSGRRTARSSFCFYHWQRHRIDGRSDGGTTFRIWILDLAAAAAEYPLLGLRRIGPSVRESPLDPTSILCSYSSEEVRPPHSMARTPLHTQFMQCEAARGDSSRERQREQRGDRAPPYLARSRPLSSDSRLDSGESGDSGLLRVLACCRSGCLLVVLLSISFWQTSTFRFFEFCGWSLDVVDAEDLLYCSLFLWGGSGIGGVYFRLPSLFMNRGELIGIVEKRAEVASEGLDGGWSSLQSVKLVRTEGRVGLQRQHEDRGKSTLPIADSRHRKWSFATRIRASNTNVALLAAVDSVQLRSGLHSRTLTQVLAAEMPSRFNKTSEAGSRSLGLGTSECGVPSTQRLLSVSRSPPPPPPAPCPAASQKPKMAVLADFFIYCIAAAVDVMSYVLFQIVCILSLAVYHVVKLPGFLVYQLISSALLSIPSIMDYFVNVVVSVALESTLQITGATFTAVQGFVVMLANIFYDLFTHAHTALFEFITLVGTCMVNVFWVGGMSLLSIGKNFTNALYEFLTNM</sequence>
<evidence type="ECO:0000256" key="2">
    <source>
        <dbReference type="SAM" id="Phobius"/>
    </source>
</evidence>
<dbReference type="AlphaFoldDB" id="A0A176VC27"/>
<keyword evidence="4" id="KW-1185">Reference proteome</keyword>
<feature type="transmembrane region" description="Helical" evidence="2">
    <location>
        <begin position="186"/>
        <end position="205"/>
    </location>
</feature>
<feature type="transmembrane region" description="Helical" evidence="2">
    <location>
        <begin position="445"/>
        <end position="467"/>
    </location>
</feature>
<feature type="region of interest" description="Disordered" evidence="1">
    <location>
        <begin position="99"/>
        <end position="138"/>
    </location>
</feature>
<keyword evidence="2" id="KW-0472">Membrane</keyword>
<reference evidence="3" key="1">
    <citation type="submission" date="2016-03" db="EMBL/GenBank/DDBJ databases">
        <title>Mechanisms controlling the formation of the plant cell surface in tip-growing cells are functionally conserved among land plants.</title>
        <authorList>
            <person name="Honkanen S."/>
            <person name="Jones V.A."/>
            <person name="Morieri G."/>
            <person name="Champion C."/>
            <person name="Hetherington A.J."/>
            <person name="Kelly S."/>
            <person name="Saint-Marcoux D."/>
            <person name="Proust H."/>
            <person name="Prescott H."/>
            <person name="Dolan L."/>
        </authorList>
    </citation>
    <scope>NUCLEOTIDE SEQUENCE [LARGE SCALE GENOMIC DNA]</scope>
    <source>
        <tissue evidence="3">Whole gametophyte</tissue>
    </source>
</reference>
<proteinExistence type="predicted"/>
<keyword evidence="2" id="KW-1133">Transmembrane helix</keyword>
<feature type="transmembrane region" description="Helical" evidence="2">
    <location>
        <begin position="376"/>
        <end position="407"/>
    </location>
</feature>
<feature type="transmembrane region" description="Helical" evidence="2">
    <location>
        <begin position="413"/>
        <end position="433"/>
    </location>
</feature>
<dbReference type="Proteomes" id="UP000077202">
    <property type="component" value="Unassembled WGS sequence"/>
</dbReference>
<gene>
    <name evidence="3" type="ORF">AXG93_592s1070</name>
</gene>
<evidence type="ECO:0000256" key="1">
    <source>
        <dbReference type="SAM" id="MobiDB-lite"/>
    </source>
</evidence>
<evidence type="ECO:0000313" key="4">
    <source>
        <dbReference type="Proteomes" id="UP000077202"/>
    </source>
</evidence>
<comment type="caution">
    <text evidence="3">The sequence shown here is derived from an EMBL/GenBank/DDBJ whole genome shotgun (WGS) entry which is preliminary data.</text>
</comment>
<accession>A0A176VC27</accession>
<organism evidence="3 4">
    <name type="scientific">Marchantia polymorpha subsp. ruderalis</name>
    <dbReference type="NCBI Taxonomy" id="1480154"/>
    <lineage>
        <taxon>Eukaryota</taxon>
        <taxon>Viridiplantae</taxon>
        <taxon>Streptophyta</taxon>
        <taxon>Embryophyta</taxon>
        <taxon>Marchantiophyta</taxon>
        <taxon>Marchantiopsida</taxon>
        <taxon>Marchantiidae</taxon>
        <taxon>Marchantiales</taxon>
        <taxon>Marchantiaceae</taxon>
        <taxon>Marchantia</taxon>
    </lineage>
</organism>
<feature type="compositionally biased region" description="Basic and acidic residues" evidence="1">
    <location>
        <begin position="99"/>
        <end position="115"/>
    </location>
</feature>
<feature type="region of interest" description="Disordered" evidence="1">
    <location>
        <begin position="344"/>
        <end position="363"/>
    </location>
</feature>
<evidence type="ECO:0000313" key="3">
    <source>
        <dbReference type="EMBL" id="OAE18400.1"/>
    </source>
</evidence>
<name>A0A176VC27_MARPO</name>
<feature type="transmembrane region" description="Helical" evidence="2">
    <location>
        <begin position="141"/>
        <end position="166"/>
    </location>
</feature>